<evidence type="ECO:0000313" key="10">
    <source>
        <dbReference type="Proteomes" id="UP000663836"/>
    </source>
</evidence>
<dbReference type="GO" id="GO:1990716">
    <property type="term" value="C:axonemal central apparatus"/>
    <property type="evidence" value="ECO:0007669"/>
    <property type="project" value="TreeGrafter"/>
</dbReference>
<organism evidence="9 10">
    <name type="scientific">Rotaria sordida</name>
    <dbReference type="NCBI Taxonomy" id="392033"/>
    <lineage>
        <taxon>Eukaryota</taxon>
        <taxon>Metazoa</taxon>
        <taxon>Spiralia</taxon>
        <taxon>Gnathifera</taxon>
        <taxon>Rotifera</taxon>
        <taxon>Eurotatoria</taxon>
        <taxon>Bdelloidea</taxon>
        <taxon>Philodinida</taxon>
        <taxon>Philodinidae</taxon>
        <taxon>Rotaria</taxon>
    </lineage>
</organism>
<reference evidence="9" key="1">
    <citation type="submission" date="2021-02" db="EMBL/GenBank/DDBJ databases">
        <authorList>
            <person name="Nowell W R."/>
        </authorList>
    </citation>
    <scope>NUCLEOTIDE SEQUENCE</scope>
</reference>
<feature type="compositionally biased region" description="Polar residues" evidence="5">
    <location>
        <begin position="294"/>
        <end position="309"/>
    </location>
</feature>
<dbReference type="CDD" id="cd02891">
    <property type="entry name" value="A2M_like"/>
    <property type="match status" value="1"/>
</dbReference>
<comment type="caution">
    <text evidence="9">The sequence shown here is derived from an EMBL/GenBank/DDBJ whole genome shotgun (WGS) entry which is preliminary data.</text>
</comment>
<dbReference type="Gene3D" id="2.60.40.10">
    <property type="entry name" value="Immunoglobulins"/>
    <property type="match status" value="1"/>
</dbReference>
<dbReference type="InterPro" id="IPR008930">
    <property type="entry name" value="Terpenoid_cyclase/PrenylTrfase"/>
</dbReference>
<feature type="repeat" description="WD" evidence="3">
    <location>
        <begin position="474"/>
        <end position="515"/>
    </location>
</feature>
<feature type="repeat" description="WD" evidence="3">
    <location>
        <begin position="432"/>
        <end position="473"/>
    </location>
</feature>
<evidence type="ECO:0000259" key="7">
    <source>
        <dbReference type="Pfam" id="PF07677"/>
    </source>
</evidence>
<name>A0A818YVU9_9BILA</name>
<dbReference type="PANTHER" id="PTHR14604">
    <property type="entry name" value="WD40 REPEAT PF20"/>
    <property type="match status" value="1"/>
</dbReference>
<dbReference type="SUPFAM" id="SSF49410">
    <property type="entry name" value="Alpha-macroglobulin receptor domain"/>
    <property type="match status" value="1"/>
</dbReference>
<feature type="repeat" description="WD" evidence="3">
    <location>
        <begin position="567"/>
        <end position="599"/>
    </location>
</feature>
<protein>
    <recommendedName>
        <fullName evidence="11">Guanine nucleotide-binding protein subunit beta-like protein</fullName>
    </recommendedName>
</protein>
<evidence type="ECO:0000313" key="9">
    <source>
        <dbReference type="EMBL" id="CAF3755440.1"/>
    </source>
</evidence>
<dbReference type="InterPro" id="IPR015943">
    <property type="entry name" value="WD40/YVTN_repeat-like_dom_sf"/>
</dbReference>
<proteinExistence type="predicted"/>
<dbReference type="InterPro" id="IPR011626">
    <property type="entry name" value="Alpha-macroglobulin_TED"/>
</dbReference>
<keyword evidence="4" id="KW-0175">Coiled coil</keyword>
<evidence type="ECO:0000256" key="4">
    <source>
        <dbReference type="SAM" id="Coils"/>
    </source>
</evidence>
<dbReference type="SUPFAM" id="SSF48239">
    <property type="entry name" value="Terpenoid cyclases/Protein prenyltransferases"/>
    <property type="match status" value="1"/>
</dbReference>
<dbReference type="Gene3D" id="2.130.10.10">
    <property type="entry name" value="YVTN repeat-like/Quinoprotein amine dehydrogenase"/>
    <property type="match status" value="2"/>
</dbReference>
<dbReference type="CDD" id="cd00200">
    <property type="entry name" value="WD40"/>
    <property type="match status" value="1"/>
</dbReference>
<dbReference type="Pfam" id="PF00400">
    <property type="entry name" value="WD40"/>
    <property type="match status" value="7"/>
</dbReference>
<dbReference type="Proteomes" id="UP000663836">
    <property type="component" value="Unassembled WGS sequence"/>
</dbReference>
<dbReference type="InterPro" id="IPR019775">
    <property type="entry name" value="WD40_repeat_CS"/>
</dbReference>
<evidence type="ECO:0000259" key="6">
    <source>
        <dbReference type="Pfam" id="PF00207"/>
    </source>
</evidence>
<feature type="domain" description="Alpha-macroglobulin-like TED" evidence="8">
    <location>
        <begin position="1910"/>
        <end position="2105"/>
    </location>
</feature>
<dbReference type="Pfam" id="PF00207">
    <property type="entry name" value="A2M"/>
    <property type="match status" value="1"/>
</dbReference>
<dbReference type="GO" id="GO:0035082">
    <property type="term" value="P:axoneme assembly"/>
    <property type="evidence" value="ECO:0007669"/>
    <property type="project" value="TreeGrafter"/>
</dbReference>
<evidence type="ECO:0000259" key="8">
    <source>
        <dbReference type="Pfam" id="PF07678"/>
    </source>
</evidence>
<dbReference type="InterPro" id="IPR001599">
    <property type="entry name" value="Macroglobln_a2"/>
</dbReference>
<dbReference type="SUPFAM" id="SSF50978">
    <property type="entry name" value="WD40 repeat-like"/>
    <property type="match status" value="1"/>
</dbReference>
<feature type="repeat" description="WD" evidence="3">
    <location>
        <begin position="516"/>
        <end position="557"/>
    </location>
</feature>
<dbReference type="InterPro" id="IPR036322">
    <property type="entry name" value="WD40_repeat_dom_sf"/>
</dbReference>
<dbReference type="PROSITE" id="PS50082">
    <property type="entry name" value="WD_REPEATS_2"/>
    <property type="match status" value="7"/>
</dbReference>
<feature type="repeat" description="WD" evidence="3">
    <location>
        <begin position="348"/>
        <end position="389"/>
    </location>
</feature>
<feature type="domain" description="Alpha-macroglobulin receptor-binding" evidence="7">
    <location>
        <begin position="2309"/>
        <end position="2398"/>
    </location>
</feature>
<dbReference type="GO" id="GO:0005615">
    <property type="term" value="C:extracellular space"/>
    <property type="evidence" value="ECO:0007669"/>
    <property type="project" value="InterPro"/>
</dbReference>
<keyword evidence="2" id="KW-0677">Repeat</keyword>
<feature type="region of interest" description="Disordered" evidence="5">
    <location>
        <begin position="285"/>
        <end position="324"/>
    </location>
</feature>
<dbReference type="PROSITE" id="PS50294">
    <property type="entry name" value="WD_REPEATS_REGION"/>
    <property type="match status" value="4"/>
</dbReference>
<evidence type="ECO:0000256" key="2">
    <source>
        <dbReference type="ARBA" id="ARBA00022737"/>
    </source>
</evidence>
<dbReference type="InterPro" id="IPR013783">
    <property type="entry name" value="Ig-like_fold"/>
</dbReference>
<dbReference type="InterPro" id="IPR009048">
    <property type="entry name" value="A-macroglobulin_rcpt-bd"/>
</dbReference>
<evidence type="ECO:0000256" key="5">
    <source>
        <dbReference type="SAM" id="MobiDB-lite"/>
    </source>
</evidence>
<dbReference type="GO" id="GO:0004866">
    <property type="term" value="F:endopeptidase inhibitor activity"/>
    <property type="evidence" value="ECO:0007669"/>
    <property type="project" value="InterPro"/>
</dbReference>
<gene>
    <name evidence="9" type="ORF">JBS370_LOCUS12811</name>
</gene>
<dbReference type="Gene3D" id="2.60.40.690">
    <property type="entry name" value="Alpha-macroglobulin, receptor-binding domain"/>
    <property type="match status" value="1"/>
</dbReference>
<dbReference type="Gene3D" id="1.50.10.20">
    <property type="match status" value="1"/>
</dbReference>
<dbReference type="InterPro" id="IPR020472">
    <property type="entry name" value="WD40_PAC1"/>
</dbReference>
<dbReference type="PROSITE" id="PS00678">
    <property type="entry name" value="WD_REPEATS_1"/>
    <property type="match status" value="3"/>
</dbReference>
<dbReference type="Gene3D" id="2.60.40.1930">
    <property type="match status" value="2"/>
</dbReference>
<feature type="domain" description="Alpha-2-macroglobulin" evidence="6">
    <location>
        <begin position="1674"/>
        <end position="1757"/>
    </location>
</feature>
<dbReference type="Pfam" id="PF07677">
    <property type="entry name" value="A2M_recep"/>
    <property type="match status" value="1"/>
</dbReference>
<dbReference type="Pfam" id="PF07678">
    <property type="entry name" value="TED_complement"/>
    <property type="match status" value="1"/>
</dbReference>
<dbReference type="InterPro" id="IPR036595">
    <property type="entry name" value="A-macroglobulin_rcpt-bd_sf"/>
</dbReference>
<dbReference type="SMART" id="SM00320">
    <property type="entry name" value="WD40"/>
    <property type="match status" value="7"/>
</dbReference>
<dbReference type="EMBL" id="CAJOBD010001063">
    <property type="protein sequence ID" value="CAF3755440.1"/>
    <property type="molecule type" value="Genomic_DNA"/>
</dbReference>
<dbReference type="Gene3D" id="2.60.40.2950">
    <property type="match status" value="1"/>
</dbReference>
<evidence type="ECO:0000256" key="1">
    <source>
        <dbReference type="ARBA" id="ARBA00022574"/>
    </source>
</evidence>
<feature type="repeat" description="WD" evidence="3">
    <location>
        <begin position="599"/>
        <end position="631"/>
    </location>
</feature>
<dbReference type="Gene3D" id="2.60.120.1540">
    <property type="match status" value="1"/>
</dbReference>
<feature type="coiled-coil region" evidence="4">
    <location>
        <begin position="227"/>
        <end position="261"/>
    </location>
</feature>
<sequence>MATMTATNVRDVGPKDVQTRNNASTRIDLANIADVPYYVEKRYVRAVDNGDEFQYEEVPVEEFYDDDKEDTLDALIRNVKDQQRESQVITTSTSAAAPRGTLTTQPEAVDDFVRNFLVRMGMKKTMQQFQIEWHNLSSSGRIKTNECGYLPDVVKHNEELSEKMKLLESEVDRYRKSAEKAREEFVKMKKERDYHRQHHNRIAQEKNNLVTFVKRLKSHLSTFEPQLDELKSKYDGAMREKMVYKLEKEKLQNELNALKLGTSTALQNTAEGELGPTQTKLRELRHKEEKKKQAVTTEQQRLSGSTELTNESHPRDSEFPVDTGNNPYLNRFAEDAFHRSTLTLAKEIEAHEGPISCAAIHPRKHVAVTVSDDRSWKMWAIPEGDMIMKGEGHSDWVSGIDFHPSGNKMATCSGDTSIKIWDFSQKKCIHTFTNHLLPVWSVHFHSCGDFIASASQDKTVRLWDLNSLRCRTVMRGHQDSVHSAELLMFSNIILSSSVDKSLMLWDARTGLAEHTFVGHVNPCNQATFNLRGDTIASCDSKGIVKLWDVRTIKSMVTLDLGPYSANSVSFHPAGQLLTAASSDRTIKLYNIGTEQLIPLSSHHDEVQYVKFDLKGQYMVSTGRDRTLRVWSSYLIIVPKLLKVGYDNQLSIFIAAASEPVEVKFNLTLGQKYIQSTITVKSGETRNATLTLPFEFPTGVGELTIVGSGGIRFKDKRDIIVYDNRYVVLVQTSASTYHPGDIMEIRVVATNEELMPIENGEVLIEVYDANFKRVGEFATIPIHSGITETFKFSIGTQCNTGTWLVSATIGNTTSSVEVLVARPVTPSFDVKAIFQRFLLRTDKTLRGIIEMHSDNNMPIFGRVIMAVGQITEQDMKMMNGQQNLFPQQGQQILFPQQGQQILFPQQGQQILFPQQGQQNLFPQQGQTTEEWRTWKSRQFEIAGRVEINYDLLSLFNIDVTKAVAIRVYIQVANLVSDQERIIEHVIPVFIHNVIYDIHPLHFETGMRNEFKIIAKRPDGKPAKMENLIVTVSMMMSNEQGKVQEEKSVDIKDFYTRGRNDIGLFNIELPDNCIGVLMTITPLSEDGNKRGYRTHAVPLMPTPRRGTSGAKLSIELLPTTTSKVQIDANVPVVSSQISTVGHTSKFYIQLTPSKAVKKFEPLPMSYVLLTNGRITHTGEFIIQPTNECQSRSQRSIISEEQVRSTCVFNGTLSIEITRDMMPYSSLLVYTFQPSFGFNVAESYRFSVAGLFQNTLQLKAAIVPFISTNTMITDEDNGSTKDLDSLEHVVFESVSISNRAQGKSRIELSLSGPPNSIVGVNVIEYDSVIQGLPNEITKERLLQYLTTYEQVPIVGMPTIRTLADEQIDSHTHEVDTTDGNEVQYLATTMRRDDKEHQTQDMESTTSSYNMNDEVTDEMDLESQTMHLLEGFDSEMLIKKPSKILNKRAIISEEEEENNIHRERLGFKIRYPIEKLIFGSSSSRSLRPIDGDDVYTTTNMERLYGDINSRRLHSHYHRRTVKSLNQYDTMVNDNDYVVTASIPLVTNSNVEVNQQNEPEEPDVQSLRYGTPSWYEKINLKLSLISQEALIFMQSALIIVSDFSSLYIPPDISRSNLTKLFSKYREQLIISSDSEPFDIRDEARQLLEEYFVESDLSMVPPQITLEEQARIGYYRSIFFHTTRIESQGTGKVLLPRSKPYATWLATGFALNSKTGLSVAQPIRLPTNYGLFIFGNFPDQVQTDEQALLTYGINNYLDKDLTNVVVRIRTSTDFHIIEQDEEENVRSSTGQDYTITFPSIKSLGVETHDIILIPKYAGVVKIILEVESEFGGDYEILTTYVRESDIERKQITTHLYDLTNENKTYGPIVENVTTSTFLRSVQIAVSGTGLDHLVKQNTMEINSLIGIDRAIVHLWRLLGLYRYFHETSQMESTLLDATMRSITIAYQNLQFYNNYNGSYSFISNQDEQKSSLYLTSLAFGALISPFITVHDNVAINRTLTWILSHQQNDGSFDDQGSCFHYRICSGKFHRESLTAIVLYTMTYNNVSQYGPEFVHRRLYNGEQSPIVRAQHFLESRLDAVKSCLLTTTLIELALVQCQSLSKQFKEKIYENVRNRQLTVVPEDGSKFLKTVNENITFDDQLLINALTLSIYANYNDWKTTLEIARWMVEQIEIHPCCSTVLDDIFYIEAWLKTSNLFHQYVGSENFSVLINVTADNGQHKEFNINSSNMDITQKLSFSLPVNQITYTVSGFGIASVNIEQIYMEKEQQTIQPVSFQLTNEYLPLSLLNEITARTCLIYTPTSNDQKLAKDISNRTIIVEIQIPSGVRVNLRQIGFFLSRVPEAMYFTFNERTNKINFFFNIPSAVYGKQICFNWRLERLSIIVSWTPIQIRAYDYLQPESQLIRLFPVQIESSFFGYSSWKIFMKLHQNLNN</sequence>
<dbReference type="InterPro" id="IPR001680">
    <property type="entry name" value="WD40_rpt"/>
</dbReference>
<dbReference type="PRINTS" id="PR00320">
    <property type="entry name" value="GPROTEINBRPT"/>
</dbReference>
<evidence type="ECO:0008006" key="11">
    <source>
        <dbReference type="Google" id="ProtNLM"/>
    </source>
</evidence>
<dbReference type="PANTHER" id="PTHR14604:SF3">
    <property type="entry name" value="SPERM-ASSOCIATED ANTIGEN 16 PROTEIN"/>
    <property type="match status" value="1"/>
</dbReference>
<keyword evidence="1 3" id="KW-0853">WD repeat</keyword>
<dbReference type="InterPro" id="IPR050995">
    <property type="entry name" value="WD-F-box_domain-protein"/>
</dbReference>
<feature type="coiled-coil region" evidence="4">
    <location>
        <begin position="157"/>
        <end position="191"/>
    </location>
</feature>
<feature type="repeat" description="WD" evidence="3">
    <location>
        <begin position="390"/>
        <end position="431"/>
    </location>
</feature>
<accession>A0A818YVU9</accession>
<evidence type="ECO:0000256" key="3">
    <source>
        <dbReference type="PROSITE-ProRule" id="PRU00221"/>
    </source>
</evidence>